<evidence type="ECO:0000256" key="4">
    <source>
        <dbReference type="ARBA" id="ARBA00022679"/>
    </source>
</evidence>
<dbReference type="EMBL" id="CH699078">
    <property type="protein sequence ID" value="EDW25680.1"/>
    <property type="molecule type" value="Genomic_DNA"/>
</dbReference>
<dbReference type="PANTHER" id="PTHR11254:SF67">
    <property type="entry name" value="E3 UBIQUITIN-PROTEIN LIGASE HUWE1"/>
    <property type="match status" value="1"/>
</dbReference>
<evidence type="ECO:0000256" key="6">
    <source>
        <dbReference type="PROSITE-ProRule" id="PRU00104"/>
    </source>
</evidence>
<proteinExistence type="predicted"/>
<dbReference type="InterPro" id="IPR035983">
    <property type="entry name" value="Hect_E3_ubiquitin_ligase"/>
</dbReference>
<dbReference type="InterPro" id="IPR000569">
    <property type="entry name" value="HECT_dom"/>
</dbReference>
<evidence type="ECO:0000259" key="7">
    <source>
        <dbReference type="PROSITE" id="PS50237"/>
    </source>
</evidence>
<evidence type="ECO:0000313" key="9">
    <source>
        <dbReference type="Proteomes" id="UP000008744"/>
    </source>
</evidence>
<dbReference type="STRING" id="7234.B4ISB1"/>
<comment type="catalytic activity">
    <reaction evidence="1">
        <text>S-ubiquitinyl-[E2 ubiquitin-conjugating enzyme]-L-cysteine + [acceptor protein]-L-lysine = [E2 ubiquitin-conjugating enzyme]-L-cysteine + N(6)-ubiquitinyl-[acceptor protein]-L-lysine.</text>
        <dbReference type="EC" id="2.3.2.26"/>
    </reaction>
</comment>
<dbReference type="GO" id="GO:0043069">
    <property type="term" value="P:negative regulation of programmed cell death"/>
    <property type="evidence" value="ECO:0007669"/>
    <property type="project" value="EnsemblMetazoa"/>
</dbReference>
<dbReference type="HOGENOM" id="CLU_1222292_0_0_1"/>
<dbReference type="Pfam" id="PF00632">
    <property type="entry name" value="HECT"/>
    <property type="match status" value="1"/>
</dbReference>
<dbReference type="AlphaFoldDB" id="B4ISB1"/>
<dbReference type="OrthoDB" id="8068875at2759"/>
<sequence length="227" mass="26952">FLQFAEKHRTVLNQILRQSPTHLSDGPFAVLVDHTRILDFDVKRKYFQTELERLDEGIRREEHTVSVRRVTVFEDSFRVLYRLGPEEWKNRFYIVFEDEEGQDAGGLLREWYVIISREIFNPMYALFCVSPGDRVTYMINPLQPCQSQSFELLQDYEFYKGLDYLMKNDIFNLGYEVTFSTEVQEFGVTQIRDLKPNGRDIPVTEDNKFEYVQLVCQLKMSGSIRQQ</sequence>
<dbReference type="Gene3D" id="3.30.2160.10">
    <property type="entry name" value="Hect, E3 ligase catalytic domain"/>
    <property type="match status" value="1"/>
</dbReference>
<keyword evidence="4" id="KW-0808">Transferase</keyword>
<dbReference type="PhylomeDB" id="B4ISB1"/>
<dbReference type="eggNOG" id="KOG0939">
    <property type="taxonomic scope" value="Eukaryota"/>
</dbReference>
<reference evidence="8 9" key="1">
    <citation type="journal article" date="2007" name="Nature">
        <title>Evolution of genes and genomes on the Drosophila phylogeny.</title>
        <authorList>
            <consortium name="Drosophila 12 Genomes Consortium"/>
            <person name="Clark A.G."/>
            <person name="Eisen M.B."/>
            <person name="Smith D.R."/>
            <person name="Bergman C.M."/>
            <person name="Oliver B."/>
            <person name="Markow T.A."/>
            <person name="Kaufman T.C."/>
            <person name="Kellis M."/>
            <person name="Gelbart W."/>
            <person name="Iyer V.N."/>
            <person name="Pollard D.A."/>
            <person name="Sackton T.B."/>
            <person name="Larracuente A.M."/>
            <person name="Singh N.D."/>
            <person name="Abad J.P."/>
            <person name="Abt D.N."/>
            <person name="Adryan B."/>
            <person name="Aguade M."/>
            <person name="Akashi H."/>
            <person name="Anderson W.W."/>
            <person name="Aquadro C.F."/>
            <person name="Ardell D.H."/>
            <person name="Arguello R."/>
            <person name="Artieri C.G."/>
            <person name="Barbash D.A."/>
            <person name="Barker D."/>
            <person name="Barsanti P."/>
            <person name="Batterham P."/>
            <person name="Batzoglou S."/>
            <person name="Begun D."/>
            <person name="Bhutkar A."/>
            <person name="Blanco E."/>
            <person name="Bosak S.A."/>
            <person name="Bradley R.K."/>
            <person name="Brand A.D."/>
            <person name="Brent M.R."/>
            <person name="Brooks A.N."/>
            <person name="Brown R.H."/>
            <person name="Butlin R.K."/>
            <person name="Caggese C."/>
            <person name="Calvi B.R."/>
            <person name="Bernardo de Carvalho A."/>
            <person name="Caspi A."/>
            <person name="Castrezana S."/>
            <person name="Celniker S.E."/>
            <person name="Chang J.L."/>
            <person name="Chapple C."/>
            <person name="Chatterji S."/>
            <person name="Chinwalla A."/>
            <person name="Civetta A."/>
            <person name="Clifton S.W."/>
            <person name="Comeron J.M."/>
            <person name="Costello J.C."/>
            <person name="Coyne J.A."/>
            <person name="Daub J."/>
            <person name="David R.G."/>
            <person name="Delcher A.L."/>
            <person name="Delehaunty K."/>
            <person name="Do C.B."/>
            <person name="Ebling H."/>
            <person name="Edwards K."/>
            <person name="Eickbush T."/>
            <person name="Evans J.D."/>
            <person name="Filipski A."/>
            <person name="Findeiss S."/>
            <person name="Freyhult E."/>
            <person name="Fulton L."/>
            <person name="Fulton R."/>
            <person name="Garcia A.C."/>
            <person name="Gardiner A."/>
            <person name="Garfield D.A."/>
            <person name="Garvin B.E."/>
            <person name="Gibson G."/>
            <person name="Gilbert D."/>
            <person name="Gnerre S."/>
            <person name="Godfrey J."/>
            <person name="Good R."/>
            <person name="Gotea V."/>
            <person name="Gravely B."/>
            <person name="Greenberg A.J."/>
            <person name="Griffiths-Jones S."/>
            <person name="Gross S."/>
            <person name="Guigo R."/>
            <person name="Gustafson E.A."/>
            <person name="Haerty W."/>
            <person name="Hahn M.W."/>
            <person name="Halligan D.L."/>
            <person name="Halpern A.L."/>
            <person name="Halter G.M."/>
            <person name="Han M.V."/>
            <person name="Heger A."/>
            <person name="Hillier L."/>
            <person name="Hinrichs A.S."/>
            <person name="Holmes I."/>
            <person name="Hoskins R.A."/>
            <person name="Hubisz M.J."/>
            <person name="Hultmark D."/>
            <person name="Huntley M.A."/>
            <person name="Jaffe D.B."/>
            <person name="Jagadeeshan S."/>
            <person name="Jeck W.R."/>
            <person name="Johnson J."/>
            <person name="Jones C.D."/>
            <person name="Jordan W.C."/>
            <person name="Karpen G.H."/>
            <person name="Kataoka E."/>
            <person name="Keightley P.D."/>
            <person name="Kheradpour P."/>
            <person name="Kirkness E.F."/>
            <person name="Koerich L.B."/>
            <person name="Kristiansen K."/>
            <person name="Kudrna D."/>
            <person name="Kulathinal R.J."/>
            <person name="Kumar S."/>
            <person name="Kwok R."/>
            <person name="Lander E."/>
            <person name="Langley C.H."/>
            <person name="Lapoint R."/>
            <person name="Lazzaro B.P."/>
            <person name="Lee S.J."/>
            <person name="Levesque L."/>
            <person name="Li R."/>
            <person name="Lin C.F."/>
            <person name="Lin M.F."/>
            <person name="Lindblad-Toh K."/>
            <person name="Llopart A."/>
            <person name="Long M."/>
            <person name="Low L."/>
            <person name="Lozovsky E."/>
            <person name="Lu J."/>
            <person name="Luo M."/>
            <person name="Machado C.A."/>
            <person name="Makalowski W."/>
            <person name="Marzo M."/>
            <person name="Matsuda M."/>
            <person name="Matzkin L."/>
            <person name="McAllister B."/>
            <person name="McBride C.S."/>
            <person name="McKernan B."/>
            <person name="McKernan K."/>
            <person name="Mendez-Lago M."/>
            <person name="Minx P."/>
            <person name="Mollenhauer M.U."/>
            <person name="Montooth K."/>
            <person name="Mount S.M."/>
            <person name="Mu X."/>
            <person name="Myers E."/>
            <person name="Negre B."/>
            <person name="Newfeld S."/>
            <person name="Nielsen R."/>
            <person name="Noor M.A."/>
            <person name="O'Grady P."/>
            <person name="Pachter L."/>
            <person name="Papaceit M."/>
            <person name="Parisi M.J."/>
            <person name="Parisi M."/>
            <person name="Parts L."/>
            <person name="Pedersen J.S."/>
            <person name="Pesole G."/>
            <person name="Phillippy A.M."/>
            <person name="Ponting C.P."/>
            <person name="Pop M."/>
            <person name="Porcelli D."/>
            <person name="Powell J.R."/>
            <person name="Prohaska S."/>
            <person name="Pruitt K."/>
            <person name="Puig M."/>
            <person name="Quesneville H."/>
            <person name="Ram K.R."/>
            <person name="Rand D."/>
            <person name="Rasmussen M.D."/>
            <person name="Reed L.K."/>
            <person name="Reenan R."/>
            <person name="Reily A."/>
            <person name="Remington K.A."/>
            <person name="Rieger T.T."/>
            <person name="Ritchie M.G."/>
            <person name="Robin C."/>
            <person name="Rogers Y.H."/>
            <person name="Rohde C."/>
            <person name="Rozas J."/>
            <person name="Rubenfield M.J."/>
            <person name="Ruiz A."/>
            <person name="Russo S."/>
            <person name="Salzberg S.L."/>
            <person name="Sanchez-Gracia A."/>
            <person name="Saranga D.J."/>
            <person name="Sato H."/>
            <person name="Schaeffer S.W."/>
            <person name="Schatz M.C."/>
            <person name="Schlenke T."/>
            <person name="Schwartz R."/>
            <person name="Segarra C."/>
            <person name="Singh R.S."/>
            <person name="Sirot L."/>
            <person name="Sirota M."/>
            <person name="Sisneros N.B."/>
            <person name="Smith C.D."/>
            <person name="Smith T.F."/>
            <person name="Spieth J."/>
            <person name="Stage D.E."/>
            <person name="Stark A."/>
            <person name="Stephan W."/>
            <person name="Strausberg R.L."/>
            <person name="Strempel S."/>
            <person name="Sturgill D."/>
            <person name="Sutton G."/>
            <person name="Sutton G.G."/>
            <person name="Tao W."/>
            <person name="Teichmann S."/>
            <person name="Tobari Y.N."/>
            <person name="Tomimura Y."/>
            <person name="Tsolas J.M."/>
            <person name="Valente V.L."/>
            <person name="Venter E."/>
            <person name="Venter J.C."/>
            <person name="Vicario S."/>
            <person name="Vieira F.G."/>
            <person name="Vilella A.J."/>
            <person name="Villasante A."/>
            <person name="Walenz B."/>
            <person name="Wang J."/>
            <person name="Wasserman M."/>
            <person name="Watts T."/>
            <person name="Wilson D."/>
            <person name="Wilson R.K."/>
            <person name="Wing R.A."/>
            <person name="Wolfner M.F."/>
            <person name="Wong A."/>
            <person name="Wong G.K."/>
            <person name="Wu C.I."/>
            <person name="Wu G."/>
            <person name="Yamamoto D."/>
            <person name="Yang H.P."/>
            <person name="Yang S.P."/>
            <person name="Yorke J.A."/>
            <person name="Yoshida K."/>
            <person name="Zdobnov E."/>
            <person name="Zhang P."/>
            <person name="Zhang Y."/>
            <person name="Zimin A.V."/>
            <person name="Baldwin J."/>
            <person name="Abdouelleil A."/>
            <person name="Abdulkadir J."/>
            <person name="Abebe A."/>
            <person name="Abera B."/>
            <person name="Abreu J."/>
            <person name="Acer S.C."/>
            <person name="Aftuck L."/>
            <person name="Alexander A."/>
            <person name="An P."/>
            <person name="Anderson E."/>
            <person name="Anderson S."/>
            <person name="Arachi H."/>
            <person name="Azer M."/>
            <person name="Bachantsang P."/>
            <person name="Barry A."/>
            <person name="Bayul T."/>
            <person name="Berlin A."/>
            <person name="Bessette D."/>
            <person name="Bloom T."/>
            <person name="Blye J."/>
            <person name="Boguslavskiy L."/>
            <person name="Bonnet C."/>
            <person name="Boukhgalter B."/>
            <person name="Bourzgui I."/>
            <person name="Brown A."/>
            <person name="Cahill P."/>
            <person name="Channer S."/>
            <person name="Cheshatsang Y."/>
            <person name="Chuda L."/>
            <person name="Citroen M."/>
            <person name="Collymore A."/>
            <person name="Cooke P."/>
            <person name="Costello M."/>
            <person name="D'Aco K."/>
            <person name="Daza R."/>
            <person name="De Haan G."/>
            <person name="DeGray S."/>
            <person name="DeMaso C."/>
            <person name="Dhargay N."/>
            <person name="Dooley K."/>
            <person name="Dooley E."/>
            <person name="Doricent M."/>
            <person name="Dorje P."/>
            <person name="Dorjee K."/>
            <person name="Dupes A."/>
            <person name="Elong R."/>
            <person name="Falk J."/>
            <person name="Farina A."/>
            <person name="Faro S."/>
            <person name="Ferguson D."/>
            <person name="Fisher S."/>
            <person name="Foley C.D."/>
            <person name="Franke A."/>
            <person name="Friedrich D."/>
            <person name="Gadbois L."/>
            <person name="Gearin G."/>
            <person name="Gearin C.R."/>
            <person name="Giannoukos G."/>
            <person name="Goode T."/>
            <person name="Graham J."/>
            <person name="Grandbois E."/>
            <person name="Grewal S."/>
            <person name="Gyaltsen K."/>
            <person name="Hafez N."/>
            <person name="Hagos B."/>
            <person name="Hall J."/>
            <person name="Henson C."/>
            <person name="Hollinger A."/>
            <person name="Honan T."/>
            <person name="Huard M.D."/>
            <person name="Hughes L."/>
            <person name="Hurhula B."/>
            <person name="Husby M.E."/>
            <person name="Kamat A."/>
            <person name="Kanga B."/>
            <person name="Kashin S."/>
            <person name="Khazanovich D."/>
            <person name="Kisner P."/>
            <person name="Lance K."/>
            <person name="Lara M."/>
            <person name="Lee W."/>
            <person name="Lennon N."/>
            <person name="Letendre F."/>
            <person name="LeVine R."/>
            <person name="Lipovsky A."/>
            <person name="Liu X."/>
            <person name="Liu J."/>
            <person name="Liu S."/>
            <person name="Lokyitsang T."/>
            <person name="Lokyitsang Y."/>
            <person name="Lubonja R."/>
            <person name="Lui A."/>
            <person name="MacDonald P."/>
            <person name="Magnisalis V."/>
            <person name="Maru K."/>
            <person name="Matthews C."/>
            <person name="McCusker W."/>
            <person name="McDonough S."/>
            <person name="Mehta T."/>
            <person name="Meldrim J."/>
            <person name="Meneus L."/>
            <person name="Mihai O."/>
            <person name="Mihalev A."/>
            <person name="Mihova T."/>
            <person name="Mittelman R."/>
            <person name="Mlenga V."/>
            <person name="Montmayeur A."/>
            <person name="Mulrain L."/>
            <person name="Navidi A."/>
            <person name="Naylor J."/>
            <person name="Negash T."/>
            <person name="Nguyen T."/>
            <person name="Nguyen N."/>
            <person name="Nicol R."/>
            <person name="Norbu C."/>
            <person name="Norbu N."/>
            <person name="Novod N."/>
            <person name="O'Neill B."/>
            <person name="Osman S."/>
            <person name="Markiewicz E."/>
            <person name="Oyono O.L."/>
            <person name="Patti C."/>
            <person name="Phunkhang P."/>
            <person name="Pierre F."/>
            <person name="Priest M."/>
            <person name="Raghuraman S."/>
            <person name="Rege F."/>
            <person name="Reyes R."/>
            <person name="Rise C."/>
            <person name="Rogov P."/>
            <person name="Ross K."/>
            <person name="Ryan E."/>
            <person name="Settipalli S."/>
            <person name="Shea T."/>
            <person name="Sherpa N."/>
            <person name="Shi L."/>
            <person name="Shih D."/>
            <person name="Sparrow T."/>
            <person name="Spaulding J."/>
            <person name="Stalker J."/>
            <person name="Stange-Thomann N."/>
            <person name="Stavropoulos S."/>
            <person name="Stone C."/>
            <person name="Strader C."/>
            <person name="Tesfaye S."/>
            <person name="Thomson T."/>
            <person name="Thoulutsang Y."/>
            <person name="Thoulutsang D."/>
            <person name="Topham K."/>
            <person name="Topping I."/>
            <person name="Tsamla T."/>
            <person name="Vassiliev H."/>
            <person name="Vo A."/>
            <person name="Wangchuk T."/>
            <person name="Wangdi T."/>
            <person name="Weiand M."/>
            <person name="Wilkinson J."/>
            <person name="Wilson A."/>
            <person name="Yadav S."/>
            <person name="Young G."/>
            <person name="Yu Q."/>
            <person name="Zembek L."/>
            <person name="Zhong D."/>
            <person name="Zimmer A."/>
            <person name="Zwirko Z."/>
            <person name="Jaffe D.B."/>
            <person name="Alvarez P."/>
            <person name="Brockman W."/>
            <person name="Butler J."/>
            <person name="Chin C."/>
            <person name="Gnerre S."/>
            <person name="Grabherr M."/>
            <person name="Kleber M."/>
            <person name="Mauceli E."/>
            <person name="MacCallum I."/>
        </authorList>
    </citation>
    <scope>NUCLEOTIDE SEQUENCE [LARGE SCALE GENOMIC DNA]</scope>
    <source>
        <strain evidence="9">MSH-3 / Tucson 14011-0111.49</strain>
    </source>
</reference>
<dbReference type="GO" id="GO:0005634">
    <property type="term" value="C:nucleus"/>
    <property type="evidence" value="ECO:0007669"/>
    <property type="project" value="EnsemblMetazoa"/>
</dbReference>
<dbReference type="SUPFAM" id="SSF56204">
    <property type="entry name" value="Hect, E3 ligase catalytic domain"/>
    <property type="match status" value="1"/>
</dbReference>
<evidence type="ECO:0000313" key="8">
    <source>
        <dbReference type="EMBL" id="EDW25680.1"/>
    </source>
</evidence>
<organism evidence="9">
    <name type="scientific">Drosophila persimilis</name>
    <name type="common">Fruit fly</name>
    <dbReference type="NCBI Taxonomy" id="7234"/>
    <lineage>
        <taxon>Eukaryota</taxon>
        <taxon>Metazoa</taxon>
        <taxon>Ecdysozoa</taxon>
        <taxon>Arthropoda</taxon>
        <taxon>Hexapoda</taxon>
        <taxon>Insecta</taxon>
        <taxon>Pterygota</taxon>
        <taxon>Neoptera</taxon>
        <taxon>Endopterygota</taxon>
        <taxon>Diptera</taxon>
        <taxon>Brachycera</taxon>
        <taxon>Muscomorpha</taxon>
        <taxon>Ephydroidea</taxon>
        <taxon>Drosophilidae</taxon>
        <taxon>Drosophila</taxon>
        <taxon>Sophophora</taxon>
    </lineage>
</organism>
<gene>
    <name evidence="8" type="primary">Dper\GL15281</name>
    <name evidence="8" type="ORF">Dper_GL15281</name>
</gene>
<dbReference type="SMR" id="B4ISB1"/>
<dbReference type="OMA" id="LMKNDIF"/>
<evidence type="ECO:0000256" key="2">
    <source>
        <dbReference type="ARBA" id="ARBA00004906"/>
    </source>
</evidence>
<evidence type="ECO:0000256" key="5">
    <source>
        <dbReference type="ARBA" id="ARBA00022786"/>
    </source>
</evidence>
<evidence type="ECO:0000256" key="1">
    <source>
        <dbReference type="ARBA" id="ARBA00000885"/>
    </source>
</evidence>
<comment type="pathway">
    <text evidence="2">Protein modification; protein ubiquitination.</text>
</comment>
<dbReference type="GO" id="GO:0061630">
    <property type="term" value="F:ubiquitin protein ligase activity"/>
    <property type="evidence" value="ECO:0007669"/>
    <property type="project" value="UniProtKB-EC"/>
</dbReference>
<dbReference type="GO" id="GO:0005737">
    <property type="term" value="C:cytoplasm"/>
    <property type="evidence" value="ECO:0007669"/>
    <property type="project" value="TreeGrafter"/>
</dbReference>
<keyword evidence="5 6" id="KW-0833">Ubl conjugation pathway</keyword>
<name>B4ISB1_DROPE</name>
<protein>
    <recommendedName>
        <fullName evidence="3">HECT-type E3 ubiquitin transferase</fullName>
        <ecNumber evidence="3">2.3.2.26</ecNumber>
    </recommendedName>
</protein>
<dbReference type="GO" id="GO:0046329">
    <property type="term" value="P:negative regulation of JNK cascade"/>
    <property type="evidence" value="ECO:0007669"/>
    <property type="project" value="EnsemblMetazoa"/>
</dbReference>
<feature type="domain" description="HECT" evidence="7">
    <location>
        <begin position="84"/>
        <end position="227"/>
    </location>
</feature>
<dbReference type="GO" id="GO:0006511">
    <property type="term" value="P:ubiquitin-dependent protein catabolic process"/>
    <property type="evidence" value="ECO:0007669"/>
    <property type="project" value="TreeGrafter"/>
</dbReference>
<dbReference type="Proteomes" id="UP000008744">
    <property type="component" value="Unassembled WGS sequence"/>
</dbReference>
<keyword evidence="9" id="KW-1185">Reference proteome</keyword>
<dbReference type="GO" id="GO:0007431">
    <property type="term" value="P:salivary gland development"/>
    <property type="evidence" value="ECO:0007669"/>
    <property type="project" value="EnsemblMetazoa"/>
</dbReference>
<dbReference type="PROSITE" id="PS50237">
    <property type="entry name" value="HECT"/>
    <property type="match status" value="1"/>
</dbReference>
<dbReference type="GO" id="GO:0010804">
    <property type="term" value="P:negative regulation of tumor necrosis factor-mediated signaling pathway"/>
    <property type="evidence" value="ECO:0007669"/>
    <property type="project" value="EnsemblMetazoa"/>
</dbReference>
<comment type="caution">
    <text evidence="6">Lacks conserved residue(s) required for the propagation of feature annotation.</text>
</comment>
<dbReference type="EC" id="2.3.2.26" evidence="3"/>
<dbReference type="InterPro" id="IPR050409">
    <property type="entry name" value="E3_ubiq-protein_ligase"/>
</dbReference>
<dbReference type="GO" id="GO:0090090">
    <property type="term" value="P:negative regulation of canonical Wnt signaling pathway"/>
    <property type="evidence" value="ECO:0007669"/>
    <property type="project" value="EnsemblMetazoa"/>
</dbReference>
<accession>B4ISB1</accession>
<dbReference type="GO" id="GO:0050770">
    <property type="term" value="P:regulation of axonogenesis"/>
    <property type="evidence" value="ECO:0007669"/>
    <property type="project" value="EnsemblMetazoa"/>
</dbReference>
<dbReference type="Gene3D" id="3.90.1750.10">
    <property type="entry name" value="Hect, E3 ligase catalytic domains"/>
    <property type="match status" value="1"/>
</dbReference>
<dbReference type="PANTHER" id="PTHR11254">
    <property type="entry name" value="HECT DOMAIN UBIQUITIN-PROTEIN LIGASE"/>
    <property type="match status" value="1"/>
</dbReference>
<evidence type="ECO:0000256" key="3">
    <source>
        <dbReference type="ARBA" id="ARBA00012485"/>
    </source>
</evidence>
<dbReference type="SMART" id="SM00119">
    <property type="entry name" value="HECTc"/>
    <property type="match status" value="1"/>
</dbReference>
<feature type="non-terminal residue" evidence="8">
    <location>
        <position position="1"/>
    </location>
</feature>
<dbReference type="GO" id="GO:0000209">
    <property type="term" value="P:protein polyubiquitination"/>
    <property type="evidence" value="ECO:0007669"/>
    <property type="project" value="TreeGrafter"/>
</dbReference>
<dbReference type="FunFam" id="3.30.2160.10:FF:000001">
    <property type="entry name" value="E3 ubiquitin-protein ligase NEDD4-like"/>
    <property type="match status" value="1"/>
</dbReference>